<evidence type="ECO:0000256" key="5">
    <source>
        <dbReference type="ARBA" id="ARBA00023136"/>
    </source>
</evidence>
<dbReference type="EMBL" id="CP038231">
    <property type="protein sequence ID" value="QDH13988.1"/>
    <property type="molecule type" value="Genomic_DNA"/>
</dbReference>
<dbReference type="Proteomes" id="UP000318709">
    <property type="component" value="Chromosome"/>
</dbReference>
<dbReference type="RefSeq" id="WP_141443696.1">
    <property type="nucleotide sequence ID" value="NZ_CP038231.1"/>
</dbReference>
<feature type="transmembrane region" description="Helical" evidence="9">
    <location>
        <begin position="53"/>
        <end position="75"/>
    </location>
</feature>
<protein>
    <recommendedName>
        <fullName evidence="10">PpiC domain-containing protein</fullName>
    </recommendedName>
</protein>
<keyword evidence="12" id="KW-1185">Reference proteome</keyword>
<dbReference type="PROSITE" id="PS50198">
    <property type="entry name" value="PPIC_PPIASE_2"/>
    <property type="match status" value="1"/>
</dbReference>
<evidence type="ECO:0000256" key="2">
    <source>
        <dbReference type="ARBA" id="ARBA00022475"/>
    </source>
</evidence>
<dbReference type="PANTHER" id="PTHR47529:SF1">
    <property type="entry name" value="PERIPLASMIC CHAPERONE PPID"/>
    <property type="match status" value="1"/>
</dbReference>
<dbReference type="InterPro" id="IPR027304">
    <property type="entry name" value="Trigger_fact/SurA_dom_sf"/>
</dbReference>
<dbReference type="KEGG" id="swf:E3E12_07140"/>
<dbReference type="SUPFAM" id="SSF109998">
    <property type="entry name" value="Triger factor/SurA peptide-binding domain-like"/>
    <property type="match status" value="1"/>
</dbReference>
<dbReference type="AlphaFoldDB" id="A0A4Y6UBP7"/>
<dbReference type="PANTHER" id="PTHR47529">
    <property type="entry name" value="PEPTIDYL-PROLYL CIS-TRANS ISOMERASE D"/>
    <property type="match status" value="1"/>
</dbReference>
<sequence length="695" mass="73726">MARAALPAAQSPQGVGQGLPGRALFALLRGKVVTAVMITAMRRFFVGTWAGRLLVGASFLAFLGLGGTFVGMGGLGGDMGAPDAVIKVGKAAITAPELGQAIVRQVNYMRNQGAPLSALGAPAMRVQLANSALRQLILGLEVRRVAKGAGFLLGDGAIREAVMAMPEFKGADGRFDPARMNALLERSHLSHADLVKETSTAMLMGSIMAGMEDSATLPESLVAPVLRHYGLRVVVELARLPQQAPASVPAPAEGELERLYDNHKDDFRRPEYRHARIVIMTKETVGKTITVPEKTLRAIYDERKRDYNVPTTRSLALVNFPASDGQAANDLARAWRAKSATSAALNGAGLEGFARPYKGAVPVVLDDARQEDLPDAQLAQQLFKAPVGQVVGPVKTAAGWSVFRASHAAPPHVVTFEQARPKILDEVRTAQAEPALREHVAALQEAVASSTALDKVPADIGAVAASGEIDHEGRMEDGHIAPLPGSAALRRAIVRQIFSQGPGQPPAVIITPGGEAFAVLVDATTPSAPRSFEQARPAVLEAWQRQGQRHAQNERATALYLLARQGRLRQGASTMPASVGTYKAGVVFSRLARPPYPARVVEAAMALPVGHATMIEDDGAYWVLRATARPAMEAVDEEALRARLVARLNAGLHEDLLETLGLGYTREKPPTHFNPALFASTSRAALGQAGLPPAP</sequence>
<dbReference type="GO" id="GO:0005886">
    <property type="term" value="C:plasma membrane"/>
    <property type="evidence" value="ECO:0007669"/>
    <property type="project" value="UniProtKB-SubCell"/>
</dbReference>
<evidence type="ECO:0000256" key="1">
    <source>
        <dbReference type="ARBA" id="ARBA00004401"/>
    </source>
</evidence>
<evidence type="ECO:0000256" key="6">
    <source>
        <dbReference type="ARBA" id="ARBA00023186"/>
    </source>
</evidence>
<keyword evidence="2" id="KW-1003">Cell membrane</keyword>
<evidence type="ECO:0000256" key="4">
    <source>
        <dbReference type="ARBA" id="ARBA00022989"/>
    </source>
</evidence>
<reference evidence="11 12" key="1">
    <citation type="submission" date="2019-03" db="EMBL/GenBank/DDBJ databases">
        <title>The complete genome sequence of Swingsia_sp. F3b2 LMG30590(T).</title>
        <authorList>
            <person name="Chua K.-O."/>
            <person name="Chan K.-G."/>
            <person name="See-Too W.-S."/>
        </authorList>
    </citation>
    <scope>NUCLEOTIDE SEQUENCE [LARGE SCALE GENOMIC DNA]</scope>
    <source>
        <strain evidence="11 12">F3b2</strain>
    </source>
</reference>
<evidence type="ECO:0000313" key="12">
    <source>
        <dbReference type="Proteomes" id="UP000318709"/>
    </source>
</evidence>
<evidence type="ECO:0000256" key="9">
    <source>
        <dbReference type="SAM" id="Phobius"/>
    </source>
</evidence>
<evidence type="ECO:0000313" key="11">
    <source>
        <dbReference type="EMBL" id="QDH13988.1"/>
    </source>
</evidence>
<keyword evidence="4 9" id="KW-1133">Transmembrane helix</keyword>
<name>A0A4Y6UBP7_9PROT</name>
<keyword evidence="5 9" id="KW-0472">Membrane</keyword>
<feature type="domain" description="PpiC" evidence="10">
    <location>
        <begin position="270"/>
        <end position="407"/>
    </location>
</feature>
<proteinExistence type="inferred from homology"/>
<keyword evidence="8" id="KW-0413">Isomerase</keyword>
<evidence type="ECO:0000256" key="3">
    <source>
        <dbReference type="ARBA" id="ARBA00022692"/>
    </source>
</evidence>
<comment type="similarity">
    <text evidence="7">Belongs to the PpiD chaperone family.</text>
</comment>
<dbReference type="OrthoDB" id="9768393at2"/>
<keyword evidence="8" id="KW-0697">Rotamase</keyword>
<dbReference type="Pfam" id="PF13624">
    <property type="entry name" value="SurA_N_3"/>
    <property type="match status" value="1"/>
</dbReference>
<evidence type="ECO:0000259" key="10">
    <source>
        <dbReference type="PROSITE" id="PS50198"/>
    </source>
</evidence>
<keyword evidence="6" id="KW-0143">Chaperone</keyword>
<comment type="subcellular location">
    <subcellularLocation>
        <location evidence="1">Cell membrane</location>
        <topology evidence="1">Single-pass type II membrane protein</topology>
    </subcellularLocation>
</comment>
<evidence type="ECO:0000256" key="7">
    <source>
        <dbReference type="ARBA" id="ARBA00038408"/>
    </source>
</evidence>
<evidence type="ECO:0000256" key="8">
    <source>
        <dbReference type="PROSITE-ProRule" id="PRU00278"/>
    </source>
</evidence>
<accession>A0A4Y6UBP7</accession>
<dbReference type="GO" id="GO:0003755">
    <property type="term" value="F:peptidyl-prolyl cis-trans isomerase activity"/>
    <property type="evidence" value="ECO:0007669"/>
    <property type="project" value="UniProtKB-KW"/>
</dbReference>
<dbReference type="InterPro" id="IPR052029">
    <property type="entry name" value="PpiD_chaperone"/>
</dbReference>
<keyword evidence="3 9" id="KW-0812">Transmembrane</keyword>
<gene>
    <name evidence="11" type="ORF">E3E12_07140</name>
</gene>
<dbReference type="InterPro" id="IPR000297">
    <property type="entry name" value="PPIase_PpiC"/>
</dbReference>
<organism evidence="11 12">
    <name type="scientific">Formicincola oecophyllae</name>
    <dbReference type="NCBI Taxonomy" id="2558361"/>
    <lineage>
        <taxon>Bacteria</taxon>
        <taxon>Pseudomonadati</taxon>
        <taxon>Pseudomonadota</taxon>
        <taxon>Alphaproteobacteria</taxon>
        <taxon>Acetobacterales</taxon>
        <taxon>Acetobacteraceae</taxon>
        <taxon>Formicincola</taxon>
    </lineage>
</organism>
<dbReference type="Pfam" id="PF13145">
    <property type="entry name" value="Rotamase_2"/>
    <property type="match status" value="1"/>
</dbReference>